<comment type="caution">
    <text evidence="1">The sequence shown here is derived from an EMBL/GenBank/DDBJ whole genome shotgun (WGS) entry which is preliminary data.</text>
</comment>
<organism evidence="1 2">
    <name type="scientific">Aequorivita lipolytica</name>
    <dbReference type="NCBI Taxonomy" id="153267"/>
    <lineage>
        <taxon>Bacteria</taxon>
        <taxon>Pseudomonadati</taxon>
        <taxon>Bacteroidota</taxon>
        <taxon>Flavobacteriia</taxon>
        <taxon>Flavobacteriales</taxon>
        <taxon>Flavobacteriaceae</taxon>
        <taxon>Aequorivita</taxon>
    </lineage>
</organism>
<dbReference type="OrthoDB" id="1449695at2"/>
<sequence length="142" mass="16122">MEKTFLIILSIVIFASCDRKDECESVFPAPPTIAISIVDNEGKSLIGEENTYKPSEIMLSRNGQEIELEFIEFQGNTSIGLNYGSMQSMADYDFRLRANETDILNLTINEYDGDCFNYKRVDSFKLNGEEISSETTSYIIQK</sequence>
<dbReference type="PROSITE" id="PS51257">
    <property type="entry name" value="PROKAR_LIPOPROTEIN"/>
    <property type="match status" value="1"/>
</dbReference>
<proteinExistence type="predicted"/>
<dbReference type="RefSeq" id="WP_111815842.1">
    <property type="nucleotide sequence ID" value="NZ_CBCRZQ010000005.1"/>
</dbReference>
<dbReference type="Proteomes" id="UP000321945">
    <property type="component" value="Unassembled WGS sequence"/>
</dbReference>
<keyword evidence="2" id="KW-1185">Reference proteome</keyword>
<evidence type="ECO:0000313" key="1">
    <source>
        <dbReference type="EMBL" id="TXD69187.1"/>
    </source>
</evidence>
<protein>
    <submittedName>
        <fullName evidence="1">Uncharacterized protein</fullName>
    </submittedName>
</protein>
<gene>
    <name evidence="1" type="ORF">ESV24_09110</name>
</gene>
<evidence type="ECO:0000313" key="2">
    <source>
        <dbReference type="Proteomes" id="UP000321945"/>
    </source>
</evidence>
<dbReference type="EMBL" id="VORU01000006">
    <property type="protein sequence ID" value="TXD69187.1"/>
    <property type="molecule type" value="Genomic_DNA"/>
</dbReference>
<reference evidence="1 2" key="1">
    <citation type="submission" date="2019-08" db="EMBL/GenBank/DDBJ databases">
        <title>Genome of Aequorivita lipolytica Y10-2 (type strain).</title>
        <authorList>
            <person name="Bowman J.P."/>
        </authorList>
    </citation>
    <scope>NUCLEOTIDE SEQUENCE [LARGE SCALE GENOMIC DNA]</scope>
    <source>
        <strain evidence="1 2">Y10-2</strain>
    </source>
</reference>
<accession>A0A5C6YPL8</accession>
<name>A0A5C6YPL8_9FLAO</name>
<dbReference type="AlphaFoldDB" id="A0A5C6YPL8"/>